<proteinExistence type="predicted"/>
<name>A0A1M5PHF1_9FIRM</name>
<evidence type="ECO:0000313" key="2">
    <source>
        <dbReference type="Proteomes" id="UP000242520"/>
    </source>
</evidence>
<dbReference type="EMBL" id="FQXH01000006">
    <property type="protein sequence ID" value="SHH01160.1"/>
    <property type="molecule type" value="Genomic_DNA"/>
</dbReference>
<sequence length="97" mass="10606">MAFQQLTATVTTSADNQAVVTLNSGILDKGYVYYFIAAINADGTTYYGETFKEDLKTATEDKDLSVNNIVLPNIPISSDFTGTLTNENVTLYVSYTE</sequence>
<accession>A0A1M5PHF1</accession>
<dbReference type="STRING" id="1123350.SAMN02744040_00488"/>
<reference evidence="2" key="1">
    <citation type="submission" date="2016-11" db="EMBL/GenBank/DDBJ databases">
        <authorList>
            <person name="Varghese N."/>
            <person name="Submissions S."/>
        </authorList>
    </citation>
    <scope>NUCLEOTIDE SEQUENCE [LARGE SCALE GENOMIC DNA]</scope>
    <source>
        <strain evidence="2">DSM 15285</strain>
    </source>
</reference>
<gene>
    <name evidence="1" type="ORF">SAMN02744040_00488</name>
</gene>
<protein>
    <submittedName>
        <fullName evidence="1">Uncharacterized protein</fullName>
    </submittedName>
</protein>
<dbReference type="Proteomes" id="UP000242520">
    <property type="component" value="Unassembled WGS sequence"/>
</dbReference>
<dbReference type="RefSeq" id="WP_072723287.1">
    <property type="nucleotide sequence ID" value="NZ_FQXH01000006.1"/>
</dbReference>
<dbReference type="AlphaFoldDB" id="A0A1M5PHF1"/>
<organism evidence="1 2">
    <name type="scientific">Tepidibacter thalassicus DSM 15285</name>
    <dbReference type="NCBI Taxonomy" id="1123350"/>
    <lineage>
        <taxon>Bacteria</taxon>
        <taxon>Bacillati</taxon>
        <taxon>Bacillota</taxon>
        <taxon>Clostridia</taxon>
        <taxon>Peptostreptococcales</taxon>
        <taxon>Peptostreptococcaceae</taxon>
        <taxon>Tepidibacter</taxon>
    </lineage>
</organism>
<keyword evidence="2" id="KW-1185">Reference proteome</keyword>
<evidence type="ECO:0000313" key="1">
    <source>
        <dbReference type="EMBL" id="SHH01160.1"/>
    </source>
</evidence>